<evidence type="ECO:0000256" key="3">
    <source>
        <dbReference type="PIRSR" id="PIRSR001359-3"/>
    </source>
</evidence>
<dbReference type="EMBL" id="PEUA01000013">
    <property type="protein sequence ID" value="PIV43384.1"/>
    <property type="molecule type" value="Genomic_DNA"/>
</dbReference>
<feature type="binding site" evidence="3">
    <location>
        <position position="82"/>
    </location>
    <ligand>
        <name>Zn(2+)</name>
        <dbReference type="ChEBI" id="CHEBI:29105"/>
        <label>1</label>
        <note>catalytic</note>
    </ligand>
</feature>
<dbReference type="AlphaFoldDB" id="A0A2M7D8E4"/>
<dbReference type="Pfam" id="PF01116">
    <property type="entry name" value="F_bP_aldolase"/>
    <property type="match status" value="1"/>
</dbReference>
<keyword evidence="3" id="KW-0862">Zinc</keyword>
<dbReference type="GO" id="GO:0008270">
    <property type="term" value="F:zinc ion binding"/>
    <property type="evidence" value="ECO:0007669"/>
    <property type="project" value="InterPro"/>
</dbReference>
<dbReference type="GO" id="GO:0016832">
    <property type="term" value="F:aldehyde-lyase activity"/>
    <property type="evidence" value="ECO:0007669"/>
    <property type="project" value="InterPro"/>
</dbReference>
<feature type="binding site" evidence="2">
    <location>
        <begin position="214"/>
        <end position="216"/>
    </location>
    <ligand>
        <name>dihydroxyacetone phosphate</name>
        <dbReference type="ChEBI" id="CHEBI:57642"/>
    </ligand>
</feature>
<accession>A0A2M7D8E4</accession>
<feature type="binding site" evidence="3">
    <location>
        <position position="181"/>
    </location>
    <ligand>
        <name>Zn(2+)</name>
        <dbReference type="ChEBI" id="CHEBI:29105"/>
        <label>1</label>
        <note>catalytic</note>
    </ligand>
</feature>
<reference evidence="5" key="1">
    <citation type="submission" date="2017-09" db="EMBL/GenBank/DDBJ databases">
        <title>Depth-based differentiation of microbial function through sediment-hosted aquifers and enrichment of novel symbionts in the deep terrestrial subsurface.</title>
        <authorList>
            <person name="Probst A.J."/>
            <person name="Ladd B."/>
            <person name="Jarett J.K."/>
            <person name="Geller-Mcgrath D.E."/>
            <person name="Sieber C.M.K."/>
            <person name="Emerson J.B."/>
            <person name="Anantharaman K."/>
            <person name="Thomas B.C."/>
            <person name="Malmstrom R."/>
            <person name="Stieglmeier M."/>
            <person name="Klingl A."/>
            <person name="Woyke T."/>
            <person name="Ryan C.M."/>
            <person name="Banfield J.F."/>
        </authorList>
    </citation>
    <scope>NUCLEOTIDE SEQUENCE [LARGE SCALE GENOMIC DNA]</scope>
</reference>
<keyword evidence="3" id="KW-0479">Metal-binding</keyword>
<dbReference type="GO" id="GO:0005975">
    <property type="term" value="P:carbohydrate metabolic process"/>
    <property type="evidence" value="ECO:0007669"/>
    <property type="project" value="InterPro"/>
</dbReference>
<proteinExistence type="predicted"/>
<gene>
    <name evidence="4" type="primary">kbaY</name>
    <name evidence="4" type="synonym">agaY</name>
    <name evidence="4" type="ORF">COS26_00615</name>
</gene>
<dbReference type="SUPFAM" id="SSF51569">
    <property type="entry name" value="Aldolase"/>
    <property type="match status" value="1"/>
</dbReference>
<comment type="cofactor">
    <cofactor evidence="3">
        <name>Zn(2+)</name>
        <dbReference type="ChEBI" id="CHEBI:29105"/>
    </cofactor>
    <text evidence="3">Binds 2 Zn(2+) ions per subunit. One is catalytic and the other provides a structural contribution.</text>
</comment>
<dbReference type="InterPro" id="IPR013785">
    <property type="entry name" value="Aldolase_TIM"/>
</dbReference>
<dbReference type="PANTHER" id="PTHR30304:SF0">
    <property type="entry name" value="D-TAGATOSE-1,6-BISPHOSPHATE ALDOLASE SUBUNIT GATY-RELATED"/>
    <property type="match status" value="1"/>
</dbReference>
<evidence type="ECO:0000313" key="5">
    <source>
        <dbReference type="Proteomes" id="UP000230304"/>
    </source>
</evidence>
<feature type="active site" description="Proton donor" evidence="1">
    <location>
        <position position="81"/>
    </location>
</feature>
<dbReference type="PIRSF" id="PIRSF001359">
    <property type="entry name" value="F_bP_aldolase_II"/>
    <property type="match status" value="1"/>
</dbReference>
<protein>
    <submittedName>
        <fullName evidence="4">Tagatose-bisphosphate aldolase</fullName>
    </submittedName>
</protein>
<dbReference type="Gene3D" id="3.20.20.70">
    <property type="entry name" value="Aldolase class I"/>
    <property type="match status" value="1"/>
</dbReference>
<comment type="caution">
    <text evidence="4">The sequence shown here is derived from an EMBL/GenBank/DDBJ whole genome shotgun (WGS) entry which is preliminary data.</text>
</comment>
<feature type="binding site" evidence="3">
    <location>
        <position position="133"/>
    </location>
    <ligand>
        <name>Zn(2+)</name>
        <dbReference type="ChEBI" id="CHEBI:29105"/>
        <label>2</label>
    </ligand>
</feature>
<dbReference type="NCBIfam" id="TIGR00167">
    <property type="entry name" value="cbbA"/>
    <property type="match status" value="1"/>
</dbReference>
<dbReference type="InterPro" id="IPR050246">
    <property type="entry name" value="Class_II_FBP_aldolase"/>
</dbReference>
<feature type="binding site" evidence="3">
    <location>
        <position position="103"/>
    </location>
    <ligand>
        <name>Zn(2+)</name>
        <dbReference type="ChEBI" id="CHEBI:29105"/>
        <label>2</label>
    </ligand>
</feature>
<sequence length="294" mass="33132">MSAKIKKYFEKARKERFAIGQFNISNLETLRAIVGACRNLKSPVIIGTSEGESKFIGLRQAAALIGSFKEEIGLSIFLNLDHGRTFEYIKEATDSGYDAVHFDGSKLPLEENIEVTKKVVKYCRGKGVWVEGEVGIIKGSSELHKEKIEISEEDLTSPDEALKFINETKVDSLAINIGTFHGVDSFGKKPHINLRRLKEIKEKVGDRVFLVLHGGSGVPEEDIKTAIETGIRKININTELRLSFTNTLKRVLEENPEETTPYKYMQESIDAVQKIVEEKIKLFTQAKRSVEMKR</sequence>
<organism evidence="4 5">
    <name type="scientific">Candidatus Nealsonbacteria bacterium CG02_land_8_20_14_3_00_40_11</name>
    <dbReference type="NCBI Taxonomy" id="1974700"/>
    <lineage>
        <taxon>Bacteria</taxon>
        <taxon>Candidatus Nealsoniibacteriota</taxon>
    </lineage>
</organism>
<feature type="binding site" evidence="3">
    <location>
        <position position="213"/>
    </location>
    <ligand>
        <name>Zn(2+)</name>
        <dbReference type="ChEBI" id="CHEBI:29105"/>
        <label>1</label>
        <note>catalytic</note>
    </ligand>
</feature>
<feature type="binding site" evidence="2">
    <location>
        <position position="182"/>
    </location>
    <ligand>
        <name>dihydroxyacetone phosphate</name>
        <dbReference type="ChEBI" id="CHEBI:57642"/>
    </ligand>
</feature>
<feature type="binding site" evidence="2">
    <location>
        <begin position="235"/>
        <end position="238"/>
    </location>
    <ligand>
        <name>dihydroxyacetone phosphate</name>
        <dbReference type="ChEBI" id="CHEBI:57642"/>
    </ligand>
</feature>
<evidence type="ECO:0000313" key="4">
    <source>
        <dbReference type="EMBL" id="PIV43384.1"/>
    </source>
</evidence>
<dbReference type="Proteomes" id="UP000230304">
    <property type="component" value="Unassembled WGS sequence"/>
</dbReference>
<name>A0A2M7D8E4_9BACT</name>
<evidence type="ECO:0000256" key="1">
    <source>
        <dbReference type="PIRSR" id="PIRSR001359-1"/>
    </source>
</evidence>
<dbReference type="PANTHER" id="PTHR30304">
    <property type="entry name" value="D-TAGATOSE-1,6-BISPHOSPHATE ALDOLASE"/>
    <property type="match status" value="1"/>
</dbReference>
<dbReference type="InterPro" id="IPR000771">
    <property type="entry name" value="FBA_II"/>
</dbReference>
<dbReference type="CDD" id="cd00947">
    <property type="entry name" value="TBP_aldolase_IIB"/>
    <property type="match status" value="1"/>
</dbReference>
<evidence type="ECO:0000256" key="2">
    <source>
        <dbReference type="PIRSR" id="PIRSR001359-2"/>
    </source>
</evidence>